<feature type="transmembrane region" description="Helical" evidence="17">
    <location>
        <begin position="425"/>
        <end position="446"/>
    </location>
</feature>
<dbReference type="GO" id="GO:0009401">
    <property type="term" value="P:phosphoenolpyruvate-dependent sugar phosphotransferase system"/>
    <property type="evidence" value="ECO:0007669"/>
    <property type="project" value="UniProtKB-KW"/>
</dbReference>
<dbReference type="Pfam" id="PF00358">
    <property type="entry name" value="PTS_EIIA_1"/>
    <property type="match status" value="1"/>
</dbReference>
<dbReference type="InterPro" id="IPR018113">
    <property type="entry name" value="PTrfase_EIIB_Cys"/>
</dbReference>
<name>A0A0E1EGP3_STRAG</name>
<evidence type="ECO:0000259" key="19">
    <source>
        <dbReference type="PROSITE" id="PS51098"/>
    </source>
</evidence>
<dbReference type="GO" id="GO:0090589">
    <property type="term" value="F:protein-phosphocysteine-trehalose phosphotransferase system transporter activity"/>
    <property type="evidence" value="ECO:0007669"/>
    <property type="project" value="TreeGrafter"/>
</dbReference>
<evidence type="ECO:0000256" key="6">
    <source>
        <dbReference type="ARBA" id="ARBA00022683"/>
    </source>
</evidence>
<dbReference type="GO" id="GO:0015771">
    <property type="term" value="P:trehalose transport"/>
    <property type="evidence" value="ECO:0007669"/>
    <property type="project" value="TreeGrafter"/>
</dbReference>
<dbReference type="NCBIfam" id="TIGR01995">
    <property type="entry name" value="PTS-II-ABC-beta"/>
    <property type="match status" value="1"/>
</dbReference>
<feature type="domain" description="PTS EIIB type-1" evidence="19">
    <location>
        <begin position="5"/>
        <end position="87"/>
    </location>
</feature>
<feature type="transmembrane region" description="Helical" evidence="17">
    <location>
        <begin position="205"/>
        <end position="227"/>
    </location>
</feature>
<dbReference type="PROSITE" id="PS01035">
    <property type="entry name" value="PTS_EIIB_TYPE_1_CYS"/>
    <property type="match status" value="1"/>
</dbReference>
<dbReference type="CDD" id="cd00212">
    <property type="entry name" value="PTS_IIB_glc"/>
    <property type="match status" value="1"/>
</dbReference>
<dbReference type="Gene3D" id="2.70.70.10">
    <property type="entry name" value="Glucose Permease (Domain IIA)"/>
    <property type="match status" value="1"/>
</dbReference>
<comment type="function">
    <text evidence="12">The phosphoenolpyruvate-dependent sugar phosphotransferase system (sugar PTS), a major carbohydrate active transport system, catalyzes the phosphorylation of incoming sugar substrates concomitantly with their translocation across the cell membrane. This system is involved in sucrose transport.</text>
</comment>
<reference evidence="21 24" key="1">
    <citation type="journal article" date="2015" name="PLoS ONE">
        <title>Genomic analysis reveals the molecular basis for capsule loss in the group B streptococcus population.</title>
        <authorList>
            <consortium name="DEVANI Consortium"/>
            <person name="Rosini R."/>
            <person name="Campisi E."/>
            <person name="De Chiara M."/>
            <person name="Tettelin H."/>
            <person name="Rinaudo D."/>
            <person name="Toniolo C."/>
            <person name="Metruccio M."/>
            <person name="Guidotti S."/>
            <person name="Sorensen U.B."/>
            <person name="Kilian M."/>
            <person name="Ramirez M."/>
            <person name="Janulczyk R."/>
            <person name="Donati C."/>
            <person name="Grandi G."/>
            <person name="Margarit I."/>
        </authorList>
    </citation>
    <scope>NUCLEOTIDE SEQUENCE [LARGE SCALE GENOMIC DNA]</scope>
    <source>
        <strain evidence="21 24">ES-PW-063</strain>
    </source>
</reference>
<feature type="domain" description="PTS EIIA type-1" evidence="18">
    <location>
        <begin position="492"/>
        <end position="596"/>
    </location>
</feature>
<comment type="subcellular location">
    <subcellularLocation>
        <location evidence="1">Cell membrane</location>
        <topology evidence="1">Multi-pass membrane protein</topology>
    </subcellularLocation>
</comment>
<keyword evidence="4" id="KW-0762">Sugar transport</keyword>
<evidence type="ECO:0000256" key="7">
    <source>
        <dbReference type="ARBA" id="ARBA00022692"/>
    </source>
</evidence>
<dbReference type="KEGG" id="sage:EN72_04690"/>
<evidence type="ECO:0000256" key="4">
    <source>
        <dbReference type="ARBA" id="ARBA00022597"/>
    </source>
</evidence>
<proteinExistence type="predicted"/>
<keyword evidence="9 17" id="KW-1133">Transmembrane helix</keyword>
<reference evidence="23 26" key="3">
    <citation type="journal article" date="2018" name="Emerg. Microbes Infect.">
        <title>Phenotypic and molecular analysis of nontypeable Group B streptococci: identification of cps2a and hybrid cps2a/cps5 Group B streptococcal capsule gene clusters.</title>
        <authorList>
            <person name="Alhhazmi A."/>
            <person name="Tyrrell G.J."/>
        </authorList>
    </citation>
    <scope>NUCLEOTIDE SEQUENCE [LARGE SCALE GENOMIC DNA]</scope>
    <source>
        <strain evidence="23 26">PLGBS17</strain>
    </source>
</reference>
<dbReference type="PANTHER" id="PTHR30175:SF1">
    <property type="entry name" value="PTS SYSTEM ARBUTIN-, CELLOBIOSE-, AND SALICIN-SPECIFIC EIIBC COMPONENT-RELATED"/>
    <property type="match status" value="1"/>
</dbReference>
<dbReference type="PROSITE" id="PS51103">
    <property type="entry name" value="PTS_EIIC_TYPE_1"/>
    <property type="match status" value="1"/>
</dbReference>
<feature type="transmembrane region" description="Helical" evidence="17">
    <location>
        <begin position="381"/>
        <end position="405"/>
    </location>
</feature>
<accession>A0A0E1EGP3</accession>
<evidence type="ECO:0000313" key="24">
    <source>
        <dbReference type="Proteomes" id="UP000035174"/>
    </source>
</evidence>
<dbReference type="Pfam" id="PF00367">
    <property type="entry name" value="PTS_EIIB"/>
    <property type="match status" value="1"/>
</dbReference>
<dbReference type="SUPFAM" id="SSF51261">
    <property type="entry name" value="Duplicated hybrid motif"/>
    <property type="match status" value="1"/>
</dbReference>
<feature type="transmembrane region" description="Helical" evidence="17">
    <location>
        <begin position="352"/>
        <end position="374"/>
    </location>
</feature>
<evidence type="ECO:0000313" key="26">
    <source>
        <dbReference type="Proteomes" id="UP000256718"/>
    </source>
</evidence>
<dbReference type="InterPro" id="IPR013013">
    <property type="entry name" value="PTS_EIIC_1"/>
</dbReference>
<dbReference type="RefSeq" id="WP_000170543.1">
    <property type="nucleotide sequence ID" value="NZ_AP020310.1"/>
</dbReference>
<feature type="active site" description="Phosphocysteine intermediate; for EIIB activity" evidence="16">
    <location>
        <position position="27"/>
    </location>
</feature>
<keyword evidence="10 17" id="KW-0472">Membrane</keyword>
<feature type="transmembrane region" description="Helical" evidence="17">
    <location>
        <begin position="274"/>
        <end position="297"/>
    </location>
</feature>
<evidence type="ECO:0000256" key="17">
    <source>
        <dbReference type="SAM" id="Phobius"/>
    </source>
</evidence>
<keyword evidence="5" id="KW-0808">Transferase</keyword>
<dbReference type="PANTHER" id="PTHR30175">
    <property type="entry name" value="PHOSPHOTRANSFERASE SYSTEM TRANSPORT PROTEIN"/>
    <property type="match status" value="1"/>
</dbReference>
<dbReference type="InterPro" id="IPR001127">
    <property type="entry name" value="PTS_EIIA_1_perm"/>
</dbReference>
<evidence type="ECO:0000313" key="21">
    <source>
        <dbReference type="EMBL" id="KLJ28282.1"/>
    </source>
</evidence>
<evidence type="ECO:0000313" key="25">
    <source>
        <dbReference type="Proteomes" id="UP000093122"/>
    </source>
</evidence>
<organism evidence="23 26">
    <name type="scientific">Streptococcus agalactiae</name>
    <dbReference type="NCBI Taxonomy" id="1311"/>
    <lineage>
        <taxon>Bacteria</taxon>
        <taxon>Bacillati</taxon>
        <taxon>Bacillota</taxon>
        <taxon>Bacilli</taxon>
        <taxon>Lactobacillales</taxon>
        <taxon>Streptococcaceae</taxon>
        <taxon>Streptococcus</taxon>
    </lineage>
</organism>
<evidence type="ECO:0000256" key="5">
    <source>
        <dbReference type="ARBA" id="ARBA00022679"/>
    </source>
</evidence>
<dbReference type="FunFam" id="3.30.1360.60:FF:000001">
    <property type="entry name" value="PTS system glucose-specific IIBC component PtsG"/>
    <property type="match status" value="1"/>
</dbReference>
<dbReference type="SUPFAM" id="SSF55604">
    <property type="entry name" value="Glucose permease domain IIB"/>
    <property type="match status" value="1"/>
</dbReference>
<dbReference type="GO" id="GO:0005886">
    <property type="term" value="C:plasma membrane"/>
    <property type="evidence" value="ECO:0007669"/>
    <property type="project" value="UniProtKB-SubCell"/>
</dbReference>
<dbReference type="GO" id="GO:0008982">
    <property type="term" value="F:protein-N(PI)-phosphohistidine-sugar phosphotransferase activity"/>
    <property type="evidence" value="ECO:0007669"/>
    <property type="project" value="InterPro"/>
</dbReference>
<keyword evidence="8" id="KW-0418">Kinase</keyword>
<dbReference type="InterPro" id="IPR003352">
    <property type="entry name" value="PTS_EIIC"/>
</dbReference>
<dbReference type="EMBL" id="QHGZ01000154">
    <property type="protein sequence ID" value="RDY81568.1"/>
    <property type="molecule type" value="Genomic_DNA"/>
</dbReference>
<dbReference type="FunFam" id="2.70.70.10:FF:000001">
    <property type="entry name" value="PTS system glucose-specific IIA component"/>
    <property type="match status" value="1"/>
</dbReference>
<dbReference type="InterPro" id="IPR050558">
    <property type="entry name" value="PTS_Sugar-Specific_Components"/>
</dbReference>
<keyword evidence="3" id="KW-1003">Cell membrane</keyword>
<evidence type="ECO:0000256" key="14">
    <source>
        <dbReference type="ARBA" id="ARBA00074554"/>
    </source>
</evidence>
<dbReference type="EC" id="2.7.1.211" evidence="11"/>
<feature type="transmembrane region" description="Helical" evidence="17">
    <location>
        <begin position="142"/>
        <end position="162"/>
    </location>
</feature>
<evidence type="ECO:0000256" key="1">
    <source>
        <dbReference type="ARBA" id="ARBA00004651"/>
    </source>
</evidence>
<keyword evidence="6" id="KW-0598">Phosphotransferase system</keyword>
<dbReference type="PROSITE" id="PS00371">
    <property type="entry name" value="PTS_EIIA_TYPE_1_HIS"/>
    <property type="match status" value="1"/>
</dbReference>
<dbReference type="GO" id="GO:0016301">
    <property type="term" value="F:kinase activity"/>
    <property type="evidence" value="ECO:0007669"/>
    <property type="project" value="UniProtKB-KW"/>
</dbReference>
<reference evidence="22 25" key="2">
    <citation type="journal article" date="2016" name="Sci. Rep.">
        <title>Serotype IV Streptococcus agalactiae ST-452 has arisen from large genomic recombination events between CC23 and the hypervirulent CC17 lineages.</title>
        <authorList>
            <person name="Campisi E."/>
            <person name="Rinaudo C.D."/>
            <person name="Donati C."/>
            <person name="Barucco M."/>
            <person name="Torricelli G."/>
            <person name="Edwards M.S."/>
            <person name="Baker C.J."/>
            <person name="Margarit I."/>
            <person name="Rosini R."/>
        </authorList>
    </citation>
    <scope>NUCLEOTIDE SEQUENCE [LARGE SCALE GENOMIC DNA]</scope>
    <source>
        <strain evidence="22 25">CZ-PW-140</strain>
    </source>
</reference>
<comment type="caution">
    <text evidence="23">The sequence shown here is derived from an EMBL/GenBank/DDBJ whole genome shotgun (WGS) entry which is preliminary data.</text>
</comment>
<dbReference type="InterPro" id="IPR011297">
    <property type="entry name" value="PTS_IIABC_b_glu"/>
</dbReference>
<evidence type="ECO:0000256" key="12">
    <source>
        <dbReference type="ARBA" id="ARBA00045139"/>
    </source>
</evidence>
<feature type="transmembrane region" description="Helical" evidence="17">
    <location>
        <begin position="102"/>
        <end position="130"/>
    </location>
</feature>
<evidence type="ECO:0000256" key="15">
    <source>
        <dbReference type="ARBA" id="ARBA00081008"/>
    </source>
</evidence>
<evidence type="ECO:0000256" key="9">
    <source>
        <dbReference type="ARBA" id="ARBA00022989"/>
    </source>
</evidence>
<protein>
    <recommendedName>
        <fullName evidence="14">PTS system sucrose-specific EIIBCA component</fullName>
        <ecNumber evidence="11">2.7.1.211</ecNumber>
    </recommendedName>
    <alternativeName>
        <fullName evidence="15">EIIBCA-Scr</fullName>
    </alternativeName>
</protein>
<dbReference type="NCBIfam" id="TIGR00830">
    <property type="entry name" value="PTBA"/>
    <property type="match status" value="1"/>
</dbReference>
<dbReference type="PROSITE" id="PS51098">
    <property type="entry name" value="PTS_EIIB_TYPE_1"/>
    <property type="match status" value="1"/>
</dbReference>
<dbReference type="PROSITE" id="PS51093">
    <property type="entry name" value="PTS_EIIA_TYPE_1"/>
    <property type="match status" value="1"/>
</dbReference>
<evidence type="ECO:0000256" key="10">
    <source>
        <dbReference type="ARBA" id="ARBA00023136"/>
    </source>
</evidence>
<evidence type="ECO:0000313" key="22">
    <source>
        <dbReference type="EMBL" id="OCM71183.1"/>
    </source>
</evidence>
<dbReference type="Proteomes" id="UP000256718">
    <property type="component" value="Unassembled WGS sequence"/>
</dbReference>
<dbReference type="EMBL" id="MAWT01000033">
    <property type="protein sequence ID" value="OCM71183.1"/>
    <property type="molecule type" value="Genomic_DNA"/>
</dbReference>
<evidence type="ECO:0000256" key="2">
    <source>
        <dbReference type="ARBA" id="ARBA00022448"/>
    </source>
</evidence>
<feature type="transmembrane region" description="Helical" evidence="17">
    <location>
        <begin position="174"/>
        <end position="193"/>
    </location>
</feature>
<dbReference type="OMA" id="TIYHVAP"/>
<keyword evidence="2" id="KW-0813">Transport</keyword>
<dbReference type="Proteomes" id="UP000093122">
    <property type="component" value="Unassembled WGS sequence"/>
</dbReference>
<feature type="transmembrane region" description="Helical" evidence="17">
    <location>
        <begin position="247"/>
        <end position="268"/>
    </location>
</feature>
<evidence type="ECO:0000256" key="11">
    <source>
        <dbReference type="ARBA" id="ARBA00044053"/>
    </source>
</evidence>
<dbReference type="Pfam" id="PF02378">
    <property type="entry name" value="PTS_EIIC"/>
    <property type="match status" value="1"/>
</dbReference>
<dbReference type="EMBL" id="LCVB01000032">
    <property type="protein sequence ID" value="KLJ28282.1"/>
    <property type="molecule type" value="Genomic_DNA"/>
</dbReference>
<dbReference type="InterPro" id="IPR001996">
    <property type="entry name" value="PTS_IIB_1"/>
</dbReference>
<dbReference type="Proteomes" id="UP000035174">
    <property type="component" value="Unassembled WGS sequence"/>
</dbReference>
<evidence type="ECO:0000259" key="20">
    <source>
        <dbReference type="PROSITE" id="PS51103"/>
    </source>
</evidence>
<evidence type="ECO:0000256" key="13">
    <source>
        <dbReference type="ARBA" id="ARBA00048931"/>
    </source>
</evidence>
<feature type="domain" description="PTS EIIC type-1" evidence="20">
    <location>
        <begin position="104"/>
        <end position="462"/>
    </location>
</feature>
<evidence type="ECO:0000259" key="18">
    <source>
        <dbReference type="PROSITE" id="PS51093"/>
    </source>
</evidence>
<comment type="catalytic activity">
    <reaction evidence="13">
        <text>N(pros)-phospho-L-histidyl-[protein](out) + sucrose = sucrose 6(G)-phosphate(in) + L-histidyl-[protein]</text>
        <dbReference type="Rhea" id="RHEA:49236"/>
        <dbReference type="Rhea" id="RHEA-COMP:9745"/>
        <dbReference type="Rhea" id="RHEA-COMP:9746"/>
        <dbReference type="ChEBI" id="CHEBI:17992"/>
        <dbReference type="ChEBI" id="CHEBI:29979"/>
        <dbReference type="ChEBI" id="CHEBI:64837"/>
        <dbReference type="ChEBI" id="CHEBI:91002"/>
        <dbReference type="EC" id="2.7.1.211"/>
    </reaction>
</comment>
<sequence length="622" mass="66644">MTKYQETAKAILAAVGGEKNIQHVTHCVTRLRLVLDNDEIVNDQVIKTIPNVIGVMRKNDQYQIILGNDVNNYYNAFLALGHFENTTREFSSQKKSSILEKLIETIAGVITPLIPALLGGGMLKVIGILLPMLGIASSSSQTVAFINFFGDAAYYFMPIMIAYSAASRFKVTPVLAATVGGILLHPAFVTMVAEGKPLSLFGAPVTLASYGSSVIPILIMVFLMQYIERWINKIVPSVMKSFLQPTLIILISGFLALVVVGPLGVIIGKGLSSAMLSIYHVAPWLALSILGAIMPLVVMTGMHWAFAPIFLAASVATPDVLILPAMLASNLAQGAASLAVAVKAKQKQTRQVAFAAGLSALLAGITEPALYGVTLKFKKPLYAAMISGGLVGAYIGLVNIASYTFVVPSIIGLPQYINPQGGNNFSNAVIAAIATIILTFIITWFLGIDEGENEKSSINAQEHTHIRSGLSKKETLYSPMVGNVLPLSKVPDETFSSKLLGEGLAITPSVGEVYAPFDGEIISLFPTKHAIALKDDKGVEVLIHIGIDTVELNGEGFEQLVKVGDFVKRGQLLLRMDIDFISSKGYSLISPVVVTNSIDQLEIIVKDAETMVTNEDDLLVIL</sequence>
<evidence type="ECO:0000256" key="16">
    <source>
        <dbReference type="PROSITE-ProRule" id="PRU00421"/>
    </source>
</evidence>
<evidence type="ECO:0000313" key="23">
    <source>
        <dbReference type="EMBL" id="RDY81568.1"/>
    </source>
</evidence>
<dbReference type="AlphaFoldDB" id="A0A0E1EGP3"/>
<evidence type="ECO:0000256" key="8">
    <source>
        <dbReference type="ARBA" id="ARBA00022777"/>
    </source>
</evidence>
<dbReference type="InterPro" id="IPR036878">
    <property type="entry name" value="Glu_permease_IIB"/>
</dbReference>
<dbReference type="InterPro" id="IPR011055">
    <property type="entry name" value="Dup_hybrid_motif"/>
</dbReference>
<evidence type="ECO:0000256" key="3">
    <source>
        <dbReference type="ARBA" id="ARBA00022475"/>
    </source>
</evidence>
<dbReference type="Gene3D" id="3.30.1360.60">
    <property type="entry name" value="Glucose permease domain IIB"/>
    <property type="match status" value="1"/>
</dbReference>
<gene>
    <name evidence="22" type="ORF">AX245_05030</name>
    <name evidence="23" type="ORF">C4618_06775</name>
    <name evidence="21" type="ORF">WA45_08375</name>
</gene>
<keyword evidence="7 17" id="KW-0812">Transmembrane</keyword>